<evidence type="ECO:0000313" key="2">
    <source>
        <dbReference type="EMBL" id="MBG6137569.1"/>
    </source>
</evidence>
<accession>A0A8J7KK25</accession>
<comment type="caution">
    <text evidence="2">The sequence shown here is derived from an EMBL/GenBank/DDBJ whole genome shotgun (WGS) entry which is preliminary data.</text>
</comment>
<dbReference type="RefSeq" id="WP_197004420.1">
    <property type="nucleotide sequence ID" value="NZ_BONS01000020.1"/>
</dbReference>
<feature type="transmembrane region" description="Helical" evidence="1">
    <location>
        <begin position="102"/>
        <end position="128"/>
    </location>
</feature>
<keyword evidence="1" id="KW-0812">Transmembrane</keyword>
<name>A0A8J7KK25_9ACTN</name>
<dbReference type="Proteomes" id="UP000622552">
    <property type="component" value="Unassembled WGS sequence"/>
</dbReference>
<proteinExistence type="predicted"/>
<evidence type="ECO:0000313" key="3">
    <source>
        <dbReference type="Proteomes" id="UP000622552"/>
    </source>
</evidence>
<organism evidence="2 3">
    <name type="scientific">Longispora fulva</name>
    <dbReference type="NCBI Taxonomy" id="619741"/>
    <lineage>
        <taxon>Bacteria</taxon>
        <taxon>Bacillati</taxon>
        <taxon>Actinomycetota</taxon>
        <taxon>Actinomycetes</taxon>
        <taxon>Micromonosporales</taxon>
        <taxon>Micromonosporaceae</taxon>
        <taxon>Longispora</taxon>
    </lineage>
</organism>
<gene>
    <name evidence="2" type="ORF">IW245_003763</name>
</gene>
<feature type="transmembrane region" description="Helical" evidence="1">
    <location>
        <begin position="70"/>
        <end position="95"/>
    </location>
</feature>
<evidence type="ECO:0000256" key="1">
    <source>
        <dbReference type="SAM" id="Phobius"/>
    </source>
</evidence>
<feature type="transmembrane region" description="Helical" evidence="1">
    <location>
        <begin position="40"/>
        <end position="64"/>
    </location>
</feature>
<protein>
    <submittedName>
        <fullName evidence="2">Uncharacterized protein</fullName>
    </submittedName>
</protein>
<dbReference type="AlphaFoldDB" id="A0A8J7KK25"/>
<reference evidence="2" key="1">
    <citation type="submission" date="2020-11" db="EMBL/GenBank/DDBJ databases">
        <title>Sequencing the genomes of 1000 actinobacteria strains.</title>
        <authorList>
            <person name="Klenk H.-P."/>
        </authorList>
    </citation>
    <scope>NUCLEOTIDE SEQUENCE</scope>
    <source>
        <strain evidence="2">DSM 45356</strain>
    </source>
</reference>
<keyword evidence="1" id="KW-1133">Transmembrane helix</keyword>
<sequence>MNVEHTLRPDVPLLPTPVLLPPPAPPTLLRRFLDFGIGGFLALGVWGAVGAMGVGEVLFATFFFGPAWLVLGLLLCIGAYGFALVLCFVAVFLTIPGSTRRAAVTFLVGSALANGAFVVGALLLLAVFELAEKFGWW</sequence>
<keyword evidence="1" id="KW-0472">Membrane</keyword>
<dbReference type="EMBL" id="JADOUF010000001">
    <property type="protein sequence ID" value="MBG6137569.1"/>
    <property type="molecule type" value="Genomic_DNA"/>
</dbReference>
<keyword evidence="3" id="KW-1185">Reference proteome</keyword>